<reference evidence="4 5" key="1">
    <citation type="submission" date="2016-06" db="EMBL/GenBank/DDBJ databases">
        <title>Evolution of pathogenesis and genome organization in the Tremellales.</title>
        <authorList>
            <person name="Cuomo C."/>
            <person name="Litvintseva A."/>
            <person name="Heitman J."/>
            <person name="Chen Y."/>
            <person name="Sun S."/>
            <person name="Springer D."/>
            <person name="Dromer F."/>
            <person name="Young S."/>
            <person name="Zeng Q."/>
            <person name="Chapman S."/>
            <person name="Gujja S."/>
            <person name="Saif S."/>
            <person name="Birren B."/>
        </authorList>
    </citation>
    <scope>NUCLEOTIDE SEQUENCE [LARGE SCALE GENOMIC DNA]</scope>
    <source>
        <strain evidence="4 5">ATCC 28783</strain>
    </source>
</reference>
<dbReference type="InterPro" id="IPR039298">
    <property type="entry name" value="ACOT13"/>
</dbReference>
<dbReference type="Gene3D" id="3.10.129.10">
    <property type="entry name" value="Hotdog Thioesterase"/>
    <property type="match status" value="1"/>
</dbReference>
<dbReference type="PANTHER" id="PTHR21660:SF1">
    <property type="entry name" value="ACYL-COENZYME A THIOESTERASE 13"/>
    <property type="match status" value="1"/>
</dbReference>
<dbReference type="OrthoDB" id="2831072at2759"/>
<keyword evidence="5" id="KW-1185">Reference proteome</keyword>
<feature type="domain" description="Thioesterase" evidence="3">
    <location>
        <begin position="66"/>
        <end position="148"/>
    </location>
</feature>
<dbReference type="Pfam" id="PF03061">
    <property type="entry name" value="4HBT"/>
    <property type="match status" value="1"/>
</dbReference>
<proteinExistence type="inferred from homology"/>
<dbReference type="VEuPathDB" id="FungiDB:TREMEDRAFT_63665"/>
<dbReference type="InParanoid" id="A0A4Q1BG98"/>
<dbReference type="CDD" id="cd03443">
    <property type="entry name" value="PaaI_thioesterase"/>
    <property type="match status" value="1"/>
</dbReference>
<dbReference type="PANTHER" id="PTHR21660">
    <property type="entry name" value="THIOESTERASE SUPERFAMILY MEMBER-RELATED"/>
    <property type="match status" value="1"/>
</dbReference>
<dbReference type="OMA" id="VEPEWSN"/>
<organism evidence="4 5">
    <name type="scientific">Tremella mesenterica</name>
    <name type="common">Jelly fungus</name>
    <dbReference type="NCBI Taxonomy" id="5217"/>
    <lineage>
        <taxon>Eukaryota</taxon>
        <taxon>Fungi</taxon>
        <taxon>Dikarya</taxon>
        <taxon>Basidiomycota</taxon>
        <taxon>Agaricomycotina</taxon>
        <taxon>Tremellomycetes</taxon>
        <taxon>Tremellales</taxon>
        <taxon>Tremellaceae</taxon>
        <taxon>Tremella</taxon>
    </lineage>
</organism>
<protein>
    <recommendedName>
        <fullName evidence="3">Thioesterase domain-containing protein</fullName>
    </recommendedName>
</protein>
<evidence type="ECO:0000256" key="2">
    <source>
        <dbReference type="ARBA" id="ARBA00022801"/>
    </source>
</evidence>
<evidence type="ECO:0000313" key="5">
    <source>
        <dbReference type="Proteomes" id="UP000289152"/>
    </source>
</evidence>
<evidence type="ECO:0000259" key="3">
    <source>
        <dbReference type="Pfam" id="PF03061"/>
    </source>
</evidence>
<comment type="similarity">
    <text evidence="1">Belongs to the thioesterase PaaI family.</text>
</comment>
<keyword evidence="2" id="KW-0378">Hydrolase</keyword>
<dbReference type="AlphaFoldDB" id="A0A4Q1BG98"/>
<evidence type="ECO:0000256" key="1">
    <source>
        <dbReference type="ARBA" id="ARBA00008324"/>
    </source>
</evidence>
<comment type="caution">
    <text evidence="4">The sequence shown here is derived from an EMBL/GenBank/DDBJ whole genome shotgun (WGS) entry which is preliminary data.</text>
</comment>
<dbReference type="EMBL" id="SDIL01000101">
    <property type="protein sequence ID" value="RXK36331.1"/>
    <property type="molecule type" value="Genomic_DNA"/>
</dbReference>
<dbReference type="GO" id="GO:0047617">
    <property type="term" value="F:fatty acyl-CoA hydrolase activity"/>
    <property type="evidence" value="ECO:0007669"/>
    <property type="project" value="InterPro"/>
</dbReference>
<name>A0A4Q1BG98_TREME</name>
<evidence type="ECO:0000313" key="4">
    <source>
        <dbReference type="EMBL" id="RXK36331.1"/>
    </source>
</evidence>
<dbReference type="InterPro" id="IPR006683">
    <property type="entry name" value="Thioestr_dom"/>
</dbReference>
<dbReference type="STRING" id="5217.A0A4Q1BG98"/>
<sequence>MKPSLEDEQSFFALTSGVFAGSSSSNLKITDIDPRPSVDQRGYRRSEGFGIKSQAVVEPEWSNHVGMLHGAACAWLVDTCTSAALVALHTETFWGLPMLSGVSTSLETKFFHPVPVGTKIKVNCKVLQLTPVIGCIQCDILNEDDRLLAIGYNTKTWRRMKSKL</sequence>
<dbReference type="Proteomes" id="UP000289152">
    <property type="component" value="Unassembled WGS sequence"/>
</dbReference>
<gene>
    <name evidence="4" type="ORF">M231_06416</name>
</gene>
<dbReference type="InterPro" id="IPR029069">
    <property type="entry name" value="HotDog_dom_sf"/>
</dbReference>
<accession>A0A4Q1BG98</accession>
<dbReference type="SUPFAM" id="SSF54637">
    <property type="entry name" value="Thioesterase/thiol ester dehydrase-isomerase"/>
    <property type="match status" value="1"/>
</dbReference>